<evidence type="ECO:0000256" key="1">
    <source>
        <dbReference type="ARBA" id="ARBA00006484"/>
    </source>
</evidence>
<dbReference type="CDD" id="cd05233">
    <property type="entry name" value="SDR_c"/>
    <property type="match status" value="1"/>
</dbReference>
<gene>
    <name evidence="3" type="ORF">PEPS_35120</name>
</gene>
<accession>A0ABM7VJR0</accession>
<dbReference type="PRINTS" id="PR00081">
    <property type="entry name" value="GDHRDH"/>
</dbReference>
<comment type="similarity">
    <text evidence="1">Belongs to the short-chain dehydrogenases/reductases (SDR) family.</text>
</comment>
<keyword evidence="3" id="KW-0614">Plasmid</keyword>
<protein>
    <submittedName>
        <fullName evidence="3">Short-chain dehydrogenase</fullName>
    </submittedName>
</protein>
<dbReference type="RefSeq" id="WP_338398811.1">
    <property type="nucleotide sequence ID" value="NZ_AP025294.1"/>
</dbReference>
<keyword evidence="2" id="KW-1133">Transmembrane helix</keyword>
<organism evidence="3 4">
    <name type="scientific">Persicobacter psychrovividus</name>
    <dbReference type="NCBI Taxonomy" id="387638"/>
    <lineage>
        <taxon>Bacteria</taxon>
        <taxon>Pseudomonadati</taxon>
        <taxon>Bacteroidota</taxon>
        <taxon>Cytophagia</taxon>
        <taxon>Cytophagales</taxon>
        <taxon>Persicobacteraceae</taxon>
        <taxon>Persicobacter</taxon>
    </lineage>
</organism>
<keyword evidence="4" id="KW-1185">Reference proteome</keyword>
<evidence type="ECO:0000256" key="2">
    <source>
        <dbReference type="SAM" id="Phobius"/>
    </source>
</evidence>
<dbReference type="SUPFAM" id="SSF51735">
    <property type="entry name" value="NAD(P)-binding Rossmann-fold domains"/>
    <property type="match status" value="1"/>
</dbReference>
<dbReference type="Pfam" id="PF13561">
    <property type="entry name" value="adh_short_C2"/>
    <property type="match status" value="1"/>
</dbReference>
<evidence type="ECO:0000313" key="3">
    <source>
        <dbReference type="EMBL" id="BDD01232.1"/>
    </source>
</evidence>
<dbReference type="Gene3D" id="3.40.50.720">
    <property type="entry name" value="NAD(P)-binding Rossmann-like Domain"/>
    <property type="match status" value="1"/>
</dbReference>
<sequence>MIKSNHYLIVGGSTGMGFSAASALIKQGAKVMIIGRNAQTVEQAQQSLGANCIGFVGDACLAETTEQAIEHLHQVWGRSDGLYHVAGGSGRSFGDGPLHQMSIEGWNKTFELNLTSMMLSNRAMIRYFLKHGIRGKILNMGSVLGFSPSPEYFTTHAYAATKSAIIGFSKSIAAHYAKEGIQVNVVAPALVETPMAKRAKEDEQIQDFIKTKQPLEGGRMGLASDLDQAVLMFLSSENNFMTGQVLAVDGGWCLSEGQLK</sequence>
<dbReference type="Proteomes" id="UP001354989">
    <property type="component" value="Plasmid pPP2"/>
</dbReference>
<reference evidence="3 4" key="1">
    <citation type="submission" date="2021-12" db="EMBL/GenBank/DDBJ databases">
        <title>Genome sequencing of bacteria with rrn-lacking chromosome and rrn-plasmid.</title>
        <authorList>
            <person name="Anda M."/>
            <person name="Iwasaki W."/>
        </authorList>
    </citation>
    <scope>NUCLEOTIDE SEQUENCE [LARGE SCALE GENOMIC DNA]</scope>
    <source>
        <strain evidence="3 4">NBRC 101262</strain>
        <plasmid evidence="3 4">pPP2</plasmid>
    </source>
</reference>
<dbReference type="EMBL" id="AP025294">
    <property type="protein sequence ID" value="BDD01232.1"/>
    <property type="molecule type" value="Genomic_DNA"/>
</dbReference>
<name>A0ABM7VJR0_9BACT</name>
<dbReference type="PRINTS" id="PR00080">
    <property type="entry name" value="SDRFAMILY"/>
</dbReference>
<dbReference type="InterPro" id="IPR002347">
    <property type="entry name" value="SDR_fam"/>
</dbReference>
<feature type="transmembrane region" description="Helical" evidence="2">
    <location>
        <begin position="6"/>
        <end position="25"/>
    </location>
</feature>
<dbReference type="InterPro" id="IPR036291">
    <property type="entry name" value="NAD(P)-bd_dom_sf"/>
</dbReference>
<keyword evidence="2" id="KW-0812">Transmembrane</keyword>
<dbReference type="PANTHER" id="PTHR42760">
    <property type="entry name" value="SHORT-CHAIN DEHYDROGENASES/REDUCTASES FAMILY MEMBER"/>
    <property type="match status" value="1"/>
</dbReference>
<proteinExistence type="inferred from homology"/>
<dbReference type="PANTHER" id="PTHR42760:SF40">
    <property type="entry name" value="3-OXOACYL-[ACYL-CARRIER-PROTEIN] REDUCTASE, CHLOROPLASTIC"/>
    <property type="match status" value="1"/>
</dbReference>
<keyword evidence="2" id="KW-0472">Membrane</keyword>
<evidence type="ECO:0000313" key="4">
    <source>
        <dbReference type="Proteomes" id="UP001354989"/>
    </source>
</evidence>
<geneLocation type="plasmid" evidence="3 4">
    <name>pPP2</name>
</geneLocation>